<sequence>MPAARPKKGSDGGSDGASTKEGHPECCDACRARKVRCARDNPDDSQSSCKHCITLGISCTYDYQPKKRGPPNLYLRRLQEAAAAAAAQQQLECQNGEATSPLSAHSSLTASPRQSNAMSVSIMGHSASAFLEQSMNNVGSSLSSGALHSQRFPITADAYQSHYPQVPSSSFGGSSVDPQRSPKADGAQSFVSASEQFSTYPLYNWTYRQHQPVPPPNTLPPLSYYYRAHSLEDVAPRDTIMLIIALFFDFVYPLSPCVHKPSYMADLHARREERDPLFFALVMSTVASTLVQLPRSYLPMGRYAVRKLAQTCHEASRHISVASYDPPTSMHVVIRYFDCIYHFCEGHDATQHAAFGEAAHIAVTLRMHEESSYEGLDLIECEVRRRTFWLLFGADKSMSILLGRPICLRDEDCTVNFPKELDDEYITPSAYLPQPHGKSSLVSGLNCITRIFALLGEILVRIRTDRRTPLHGQAVSARLEEIQSLHSRIVSSLIHAPEPLRLKQASQAAPPSDYGGAGFRQATFAEVKDFFDNPNASRANALNPFLVMQANLYVTQQLVRFVIEQYRDELETQIRGTADEQRLADDREAVASDLLNILHNIPIQSIATNGPSLVHKVRFVASTLLDAVRKPETAPATAARAHAYLWDFLSILSEIERNYLLDDDRDATSNGDAMATLLSNN</sequence>
<gene>
    <name evidence="1" type="ORF">F5148DRAFT_1273747</name>
</gene>
<dbReference type="Proteomes" id="UP001207468">
    <property type="component" value="Unassembled WGS sequence"/>
</dbReference>
<organism evidence="1 2">
    <name type="scientific">Russula earlei</name>
    <dbReference type="NCBI Taxonomy" id="71964"/>
    <lineage>
        <taxon>Eukaryota</taxon>
        <taxon>Fungi</taxon>
        <taxon>Dikarya</taxon>
        <taxon>Basidiomycota</taxon>
        <taxon>Agaricomycotina</taxon>
        <taxon>Agaricomycetes</taxon>
        <taxon>Russulales</taxon>
        <taxon>Russulaceae</taxon>
        <taxon>Russula</taxon>
    </lineage>
</organism>
<reference evidence="1" key="1">
    <citation type="submission" date="2021-03" db="EMBL/GenBank/DDBJ databases">
        <title>Evolutionary priming and transition to the ectomycorrhizal habit in an iconic lineage of mushroom-forming fungi: is preadaptation a requirement?</title>
        <authorList>
            <consortium name="DOE Joint Genome Institute"/>
            <person name="Looney B.P."/>
            <person name="Miyauchi S."/>
            <person name="Morin E."/>
            <person name="Drula E."/>
            <person name="Courty P.E."/>
            <person name="Chicoki N."/>
            <person name="Fauchery L."/>
            <person name="Kohler A."/>
            <person name="Kuo A."/>
            <person name="LaButti K."/>
            <person name="Pangilinan J."/>
            <person name="Lipzen A."/>
            <person name="Riley R."/>
            <person name="Andreopoulos W."/>
            <person name="He G."/>
            <person name="Johnson J."/>
            <person name="Barry K.W."/>
            <person name="Grigoriev I.V."/>
            <person name="Nagy L."/>
            <person name="Hibbett D."/>
            <person name="Henrissat B."/>
            <person name="Matheny P.B."/>
            <person name="Labbe J."/>
            <person name="Martin A.F."/>
        </authorList>
    </citation>
    <scope>NUCLEOTIDE SEQUENCE</scope>
    <source>
        <strain evidence="1">BPL698</strain>
    </source>
</reference>
<protein>
    <submittedName>
        <fullName evidence="1">Fungal-specific transcription factor domain-containing protein</fullName>
    </submittedName>
</protein>
<evidence type="ECO:0000313" key="1">
    <source>
        <dbReference type="EMBL" id="KAI9512473.1"/>
    </source>
</evidence>
<evidence type="ECO:0000313" key="2">
    <source>
        <dbReference type="Proteomes" id="UP001207468"/>
    </source>
</evidence>
<dbReference type="EMBL" id="JAGFNK010000009">
    <property type="protein sequence ID" value="KAI9512473.1"/>
    <property type="molecule type" value="Genomic_DNA"/>
</dbReference>
<accession>A0ACC0ULF2</accession>
<comment type="caution">
    <text evidence="1">The sequence shown here is derived from an EMBL/GenBank/DDBJ whole genome shotgun (WGS) entry which is preliminary data.</text>
</comment>
<keyword evidence="2" id="KW-1185">Reference proteome</keyword>
<name>A0ACC0ULF2_9AGAM</name>
<proteinExistence type="predicted"/>